<proteinExistence type="inferred from homology"/>
<evidence type="ECO:0000256" key="1">
    <source>
        <dbReference type="ARBA" id="ARBA00004474"/>
    </source>
</evidence>
<dbReference type="GeneID" id="67279423"/>
<reference evidence="5" key="1">
    <citation type="submission" date="2020-11" db="EMBL/GenBank/DDBJ databases">
        <authorList>
            <person name="Paiano M.O."/>
        </authorList>
    </citation>
    <scope>NUCLEOTIDE SEQUENCE</scope>
</reference>
<dbReference type="SUPFAM" id="SSF51366">
    <property type="entry name" value="Ribulose-phoshate binding barrel"/>
    <property type="match status" value="1"/>
</dbReference>
<dbReference type="InterPro" id="IPR007570">
    <property type="entry name" value="Uncharacterised_Ycf23"/>
</dbReference>
<organism evidence="5">
    <name type="scientific">Chondria tumulosa</name>
    <dbReference type="NCBI Taxonomy" id="2740715"/>
    <lineage>
        <taxon>Eukaryota</taxon>
        <taxon>Rhodophyta</taxon>
        <taxon>Florideophyceae</taxon>
        <taxon>Rhodymeniophycidae</taxon>
        <taxon>Ceramiales</taxon>
        <taxon>Rhodomelaceae</taxon>
        <taxon>Chondrieae</taxon>
        <taxon>Chondria</taxon>
    </lineage>
</organism>
<dbReference type="InterPro" id="IPR011060">
    <property type="entry name" value="RibuloseP-bd_barrel"/>
</dbReference>
<protein>
    <recommendedName>
        <fullName evidence="3">Uncharacterized protein ycf23</fullName>
    </recommendedName>
</protein>
<dbReference type="GO" id="GO:0009536">
    <property type="term" value="C:plastid"/>
    <property type="evidence" value="ECO:0007669"/>
    <property type="project" value="UniProtKB-SubCell"/>
</dbReference>
<dbReference type="EMBL" id="MW309501">
    <property type="protein sequence ID" value="QSD57062.1"/>
    <property type="molecule type" value="Genomic_DNA"/>
</dbReference>
<gene>
    <name evidence="5" type="primary">ycf23</name>
</gene>
<name>A0A896SPS7_9FLOR</name>
<evidence type="ECO:0000256" key="4">
    <source>
        <dbReference type="ARBA" id="ARBA00022640"/>
    </source>
</evidence>
<keyword evidence="5" id="KW-0150">Chloroplast</keyword>
<dbReference type="AlphaFoldDB" id="A0A896SPS7"/>
<accession>A0A896SPS7</accession>
<comment type="subcellular location">
    <subcellularLocation>
        <location evidence="1">Plastid</location>
    </subcellularLocation>
</comment>
<evidence type="ECO:0000313" key="5">
    <source>
        <dbReference type="EMBL" id="QSD57062.1"/>
    </source>
</evidence>
<geneLocation type="chloroplast" evidence="5"/>
<dbReference type="Pfam" id="PF04481">
    <property type="entry name" value="DUF561"/>
    <property type="match status" value="1"/>
</dbReference>
<evidence type="ECO:0000256" key="2">
    <source>
        <dbReference type="ARBA" id="ARBA00009664"/>
    </source>
</evidence>
<sequence length="280" mass="31272">MNLFCTDLRKSFESKRIIKLITGIDNLNISNIIHIAEAAKLSDVSYLDVVANTKVVQLLKSSSSLPICVSSINPIDLYNCVIAGADLVEIGNFDFCYKQGIYLSSSELLKLVKQVIVLLPNIDICVTIPYFLSLNEQVKLAQKLESLGVNIIQTESFFIKNKSDTLNKPFNSTFSSIYPSFISLLSTYIISRYVNVPVIASSSINHLSSPIALLFGASGIGIGSAVSQQNNILYMYYYLRLIRSLVDSLCVSIRLQLNRKLLLFNFLDFYILNNLKNILI</sequence>
<dbReference type="PANTHER" id="PTHR36895">
    <property type="match status" value="1"/>
</dbReference>
<dbReference type="RefSeq" id="YP_010170921.1">
    <property type="nucleotide sequence ID" value="NC_057618.1"/>
</dbReference>
<keyword evidence="4 5" id="KW-0934">Plastid</keyword>
<comment type="similarity">
    <text evidence="2">Belongs to the ycf23 family.</text>
</comment>
<evidence type="ECO:0000256" key="3">
    <source>
        <dbReference type="ARBA" id="ARBA00021523"/>
    </source>
</evidence>
<dbReference type="PANTHER" id="PTHR36895:SF1">
    <property type="entry name" value="YCF23 PROTEIN"/>
    <property type="match status" value="1"/>
</dbReference>